<name>A0A6C0ITV1_9ZZZZ</name>
<feature type="transmembrane region" description="Helical" evidence="1">
    <location>
        <begin position="294"/>
        <end position="315"/>
    </location>
</feature>
<evidence type="ECO:0000313" key="2">
    <source>
        <dbReference type="EMBL" id="QHT94983.1"/>
    </source>
</evidence>
<organism evidence="2">
    <name type="scientific">viral metagenome</name>
    <dbReference type="NCBI Taxonomy" id="1070528"/>
    <lineage>
        <taxon>unclassified sequences</taxon>
        <taxon>metagenomes</taxon>
        <taxon>organismal metagenomes</taxon>
    </lineage>
</organism>
<dbReference type="AlphaFoldDB" id="A0A6C0ITV1"/>
<keyword evidence="1" id="KW-1133">Transmembrane helix</keyword>
<reference evidence="2" key="1">
    <citation type="journal article" date="2020" name="Nature">
        <title>Giant virus diversity and host interactions through global metagenomics.</title>
        <authorList>
            <person name="Schulz F."/>
            <person name="Roux S."/>
            <person name="Paez-Espino D."/>
            <person name="Jungbluth S."/>
            <person name="Walsh D.A."/>
            <person name="Denef V.J."/>
            <person name="McMahon K.D."/>
            <person name="Konstantinidis K.T."/>
            <person name="Eloe-Fadrosh E.A."/>
            <person name="Kyrpides N.C."/>
            <person name="Woyke T."/>
        </authorList>
    </citation>
    <scope>NUCLEOTIDE SEQUENCE</scope>
    <source>
        <strain evidence="2">GVMAG-M-3300024261-37</strain>
    </source>
</reference>
<evidence type="ECO:0000256" key="1">
    <source>
        <dbReference type="SAM" id="Phobius"/>
    </source>
</evidence>
<dbReference type="EMBL" id="MN740233">
    <property type="protein sequence ID" value="QHT94983.1"/>
    <property type="molecule type" value="Genomic_DNA"/>
</dbReference>
<proteinExistence type="predicted"/>
<keyword evidence="1" id="KW-0472">Membrane</keyword>
<protein>
    <submittedName>
        <fullName evidence="2">Uncharacterized protein</fullName>
    </submittedName>
</protein>
<keyword evidence="1" id="KW-0812">Transmembrane</keyword>
<sequence>MTKSTDYLISYDFSTKEGYFESPDEYEQRIMANGPDIHPFLSKIGVKQTLFDHLSSQFKNIQSRTNNLVQEYGETWWNTPLNGTSIFTSNAEDELLTTTLNQVYKDRNRVLGLTGDESHSTRRNNIFKIAQTIFFLLVEDEQFLENFKNTEFGGHKKKTTIYQQGMLILISHILRFTDEFDKQDDPINSFVVSYILFKQYGYCLSTILPSYDKRLDSKYIAIFYKLFQDYSKGNDSTVVYDLFHKPWKTIKRLQRKKFKHIIFESISGVYLKIGLLTCGGTVFRESSPEVLEKLIYNIFKYGISFIFIVAIIIFVEIGKDIYPKHDMFDPGMDNFLIDLDNYTADDELLYRTAFQKILGGDMFELQKKNKGIFKNVHLQKAIDYAEQIKKRHRTISNFFTKIIKKTKIKKYHDEFEGNTKLYSDIEKLQKTNFVMKGGKTKKKTRRFYGDWEIVSVHTRRTRKRR</sequence>
<feature type="transmembrane region" description="Helical" evidence="1">
    <location>
        <begin position="261"/>
        <end position="282"/>
    </location>
</feature>
<accession>A0A6C0ITV1</accession>